<proteinExistence type="predicted"/>
<sequence>MMRLLNVRAVEFKNVENLIKHLRSNVNYFVEANKRFYAAIKDKPYYKYFLEENNDV</sequence>
<gene>
    <name evidence="1" type="ORF">BBRV_LOCUS5786</name>
</gene>
<protein>
    <submittedName>
        <fullName evidence="1">Uncharacterized protein</fullName>
    </submittedName>
</protein>
<reference evidence="1" key="1">
    <citation type="submission" date="2020-07" db="EMBL/GenBank/DDBJ databases">
        <authorList>
            <person name="Ferguson B K."/>
        </authorList>
    </citation>
    <scope>NUCLEOTIDE SEQUENCE</scope>
    <source>
        <strain evidence="1">L06</strain>
    </source>
</reference>
<organism evidence="1">
    <name type="scientific">Bracon brevicornis</name>
    <dbReference type="NCBI Taxonomy" id="1563983"/>
    <lineage>
        <taxon>Eukaryota</taxon>
        <taxon>Metazoa</taxon>
        <taxon>Ecdysozoa</taxon>
        <taxon>Arthropoda</taxon>
        <taxon>Hexapoda</taxon>
        <taxon>Insecta</taxon>
        <taxon>Pterygota</taxon>
        <taxon>Neoptera</taxon>
        <taxon>Endopterygota</taxon>
        <taxon>Hymenoptera</taxon>
        <taxon>Apocrita</taxon>
        <taxon>Ichneumonoidea</taxon>
        <taxon>Braconidae</taxon>
        <taxon>Braconinae</taxon>
        <taxon>Bracon</taxon>
    </lineage>
</organism>
<name>A0A6V7HTH8_9HYME</name>
<dbReference type="AlphaFoldDB" id="A0A6V7HTH8"/>
<accession>A0A6V7HTH8</accession>
<evidence type="ECO:0000313" key="1">
    <source>
        <dbReference type="EMBL" id="CAD1530195.1"/>
    </source>
</evidence>
<dbReference type="EMBL" id="CADCXW020000001">
    <property type="protein sequence ID" value="CAD1530195.1"/>
    <property type="molecule type" value="Genomic_DNA"/>
</dbReference>